<dbReference type="SUPFAM" id="SSF56112">
    <property type="entry name" value="Protein kinase-like (PK-like)"/>
    <property type="match status" value="1"/>
</dbReference>
<dbReference type="SMART" id="SM00220">
    <property type="entry name" value="S_TKc"/>
    <property type="match status" value="1"/>
</dbReference>
<evidence type="ECO:0000256" key="1">
    <source>
        <dbReference type="ARBA" id="ARBA00010886"/>
    </source>
</evidence>
<evidence type="ECO:0000256" key="5">
    <source>
        <dbReference type="ARBA" id="ARBA00022741"/>
    </source>
</evidence>
<keyword evidence="4" id="KW-0808">Transferase</keyword>
<evidence type="ECO:0000256" key="9">
    <source>
        <dbReference type="ARBA" id="ARBA00048679"/>
    </source>
</evidence>
<dbReference type="PROSITE" id="PS00107">
    <property type="entry name" value="PROTEIN_KINASE_ATP"/>
    <property type="match status" value="1"/>
</dbReference>
<dbReference type="InterPro" id="IPR008271">
    <property type="entry name" value="Ser/Thr_kinase_AS"/>
</dbReference>
<organism evidence="14">
    <name type="scientific">Prymnesium polylepis</name>
    <dbReference type="NCBI Taxonomy" id="72548"/>
    <lineage>
        <taxon>Eukaryota</taxon>
        <taxon>Haptista</taxon>
        <taxon>Haptophyta</taxon>
        <taxon>Prymnesiophyceae</taxon>
        <taxon>Prymnesiales</taxon>
        <taxon>Prymnesiaceae</taxon>
        <taxon>Prymnesium</taxon>
    </lineage>
</organism>
<dbReference type="PROSITE" id="PS50011">
    <property type="entry name" value="PROTEIN_KINASE_DOM"/>
    <property type="match status" value="1"/>
</dbReference>
<dbReference type="PANTHER" id="PTHR44899:SF3">
    <property type="entry name" value="SERINE_THREONINE-PROTEIN KINASE NEK1"/>
    <property type="match status" value="1"/>
</dbReference>
<feature type="domain" description="Protein kinase" evidence="13">
    <location>
        <begin position="25"/>
        <end position="294"/>
    </location>
</feature>
<feature type="binding site" evidence="10">
    <location>
        <position position="56"/>
    </location>
    <ligand>
        <name>ATP</name>
        <dbReference type="ChEBI" id="CHEBI:30616"/>
    </ligand>
</feature>
<evidence type="ECO:0000313" key="14">
    <source>
        <dbReference type="EMBL" id="CAE2210702.1"/>
    </source>
</evidence>
<dbReference type="PROSITE" id="PS00108">
    <property type="entry name" value="PROTEIN_KINASE_ST"/>
    <property type="match status" value="1"/>
</dbReference>
<evidence type="ECO:0000256" key="11">
    <source>
        <dbReference type="RuleBase" id="RU000304"/>
    </source>
</evidence>
<dbReference type="EMBL" id="HBKO01014538">
    <property type="protein sequence ID" value="CAE2210702.1"/>
    <property type="molecule type" value="Transcribed_RNA"/>
</dbReference>
<dbReference type="InterPro" id="IPR011009">
    <property type="entry name" value="Kinase-like_dom_sf"/>
</dbReference>
<name>A0A7S4HVL5_9EUKA</name>
<dbReference type="InterPro" id="IPR000719">
    <property type="entry name" value="Prot_kinase_dom"/>
</dbReference>
<dbReference type="GO" id="GO:0004674">
    <property type="term" value="F:protein serine/threonine kinase activity"/>
    <property type="evidence" value="ECO:0007669"/>
    <property type="project" value="UniProtKB-KW"/>
</dbReference>
<keyword evidence="5 10" id="KW-0547">Nucleotide-binding</keyword>
<feature type="compositionally biased region" description="Low complexity" evidence="12">
    <location>
        <begin position="315"/>
        <end position="325"/>
    </location>
</feature>
<evidence type="ECO:0000256" key="10">
    <source>
        <dbReference type="PROSITE-ProRule" id="PRU10141"/>
    </source>
</evidence>
<dbReference type="GO" id="GO:0005524">
    <property type="term" value="F:ATP binding"/>
    <property type="evidence" value="ECO:0007669"/>
    <property type="project" value="UniProtKB-UniRule"/>
</dbReference>
<dbReference type="InterPro" id="IPR051131">
    <property type="entry name" value="NEK_Ser/Thr_kinase_NIMA"/>
</dbReference>
<comment type="catalytic activity">
    <reaction evidence="9">
        <text>L-seryl-[protein] + ATP = O-phospho-L-seryl-[protein] + ADP + H(+)</text>
        <dbReference type="Rhea" id="RHEA:17989"/>
        <dbReference type="Rhea" id="RHEA-COMP:9863"/>
        <dbReference type="Rhea" id="RHEA-COMP:11604"/>
        <dbReference type="ChEBI" id="CHEBI:15378"/>
        <dbReference type="ChEBI" id="CHEBI:29999"/>
        <dbReference type="ChEBI" id="CHEBI:30616"/>
        <dbReference type="ChEBI" id="CHEBI:83421"/>
        <dbReference type="ChEBI" id="CHEBI:456216"/>
        <dbReference type="EC" id="2.7.11.1"/>
    </reaction>
</comment>
<feature type="compositionally biased region" description="Low complexity" evidence="12">
    <location>
        <begin position="370"/>
        <end position="384"/>
    </location>
</feature>
<evidence type="ECO:0000256" key="3">
    <source>
        <dbReference type="ARBA" id="ARBA00022527"/>
    </source>
</evidence>
<keyword evidence="6" id="KW-0418">Kinase</keyword>
<evidence type="ECO:0000256" key="8">
    <source>
        <dbReference type="ARBA" id="ARBA00047899"/>
    </source>
</evidence>
<sequence length="455" mass="48615">MLPPIAQHLARGITPPKDTVKGRGYAKVRKLGKGNFGTVWLVRHGVGEDATEFAMKEQSMQGMSWEEKRAMLNEVKVLQKLTHPNIVAYVDSFVDHDTLCLVMELCDGDLCSVIEKRKKTRRMMSEKEVMHYFAQVASGLAYVHHELKCLHRDLKPGNIFLSGGNVKIGDFGLTRVWATGQQMARTKCGTPLYMAPEQARGSGYSRAADVWSVGCVLYELLSLQAPWLAQMGHEAHHRGGGVFALVRMVSSATIDTSAARCRCSAEMCAILDAMLQRDQAARPTLLELLANTLVAGALSNGSALQVDDSVPHTGPSATLPASATAPSATPIAAHAAAPSAAPPSAVAARRHLDYLQGVFPLAQAPPSAAVRPAAPAALQPARRTPSPEASGASQLSRFQMPPPPELKRNTNLAKRPKYAANFAPALPPSNYDPAPPGPGLRRIWGAGPLPAVAAC</sequence>
<dbReference type="Gene3D" id="1.10.510.10">
    <property type="entry name" value="Transferase(Phosphotransferase) domain 1"/>
    <property type="match status" value="1"/>
</dbReference>
<dbReference type="InterPro" id="IPR017441">
    <property type="entry name" value="Protein_kinase_ATP_BS"/>
</dbReference>
<proteinExistence type="inferred from homology"/>
<evidence type="ECO:0000256" key="7">
    <source>
        <dbReference type="ARBA" id="ARBA00022840"/>
    </source>
</evidence>
<feature type="region of interest" description="Disordered" evidence="12">
    <location>
        <begin position="306"/>
        <end position="325"/>
    </location>
</feature>
<accession>A0A7S4HVL5</accession>
<evidence type="ECO:0000256" key="4">
    <source>
        <dbReference type="ARBA" id="ARBA00022679"/>
    </source>
</evidence>
<reference evidence="14" key="1">
    <citation type="submission" date="2021-01" db="EMBL/GenBank/DDBJ databases">
        <authorList>
            <person name="Corre E."/>
            <person name="Pelletier E."/>
            <person name="Niang G."/>
            <person name="Scheremetjew M."/>
            <person name="Finn R."/>
            <person name="Kale V."/>
            <person name="Holt S."/>
            <person name="Cochrane G."/>
            <person name="Meng A."/>
            <person name="Brown T."/>
            <person name="Cohen L."/>
        </authorList>
    </citation>
    <scope>NUCLEOTIDE SEQUENCE</scope>
    <source>
        <strain evidence="14">UIO037</strain>
    </source>
</reference>
<evidence type="ECO:0000256" key="2">
    <source>
        <dbReference type="ARBA" id="ARBA00012513"/>
    </source>
</evidence>
<comment type="catalytic activity">
    <reaction evidence="8">
        <text>L-threonyl-[protein] + ATP = O-phospho-L-threonyl-[protein] + ADP + H(+)</text>
        <dbReference type="Rhea" id="RHEA:46608"/>
        <dbReference type="Rhea" id="RHEA-COMP:11060"/>
        <dbReference type="Rhea" id="RHEA-COMP:11605"/>
        <dbReference type="ChEBI" id="CHEBI:15378"/>
        <dbReference type="ChEBI" id="CHEBI:30013"/>
        <dbReference type="ChEBI" id="CHEBI:30616"/>
        <dbReference type="ChEBI" id="CHEBI:61977"/>
        <dbReference type="ChEBI" id="CHEBI:456216"/>
        <dbReference type="EC" id="2.7.11.1"/>
    </reaction>
</comment>
<dbReference type="PANTHER" id="PTHR44899">
    <property type="entry name" value="CAMK FAMILY PROTEIN KINASE"/>
    <property type="match status" value="1"/>
</dbReference>
<dbReference type="AlphaFoldDB" id="A0A7S4HVL5"/>
<keyword evidence="7 10" id="KW-0067">ATP-binding</keyword>
<dbReference type="EC" id="2.7.11.1" evidence="2"/>
<comment type="similarity">
    <text evidence="1">Belongs to the protein kinase superfamily. NEK Ser/Thr protein kinase family. NIMA subfamily.</text>
</comment>
<evidence type="ECO:0000256" key="12">
    <source>
        <dbReference type="SAM" id="MobiDB-lite"/>
    </source>
</evidence>
<feature type="region of interest" description="Disordered" evidence="12">
    <location>
        <begin position="370"/>
        <end position="413"/>
    </location>
</feature>
<gene>
    <name evidence="14" type="ORF">CPOL0286_LOCUS6549</name>
</gene>
<evidence type="ECO:0000256" key="6">
    <source>
        <dbReference type="ARBA" id="ARBA00022777"/>
    </source>
</evidence>
<protein>
    <recommendedName>
        <fullName evidence="2">non-specific serine/threonine protein kinase</fullName>
        <ecNumber evidence="2">2.7.11.1</ecNumber>
    </recommendedName>
</protein>
<evidence type="ECO:0000259" key="13">
    <source>
        <dbReference type="PROSITE" id="PS50011"/>
    </source>
</evidence>
<dbReference type="FunFam" id="3.30.200.20:FF:000097">
    <property type="entry name" value="Probable serine/threonine-protein kinase nek1"/>
    <property type="match status" value="1"/>
</dbReference>
<keyword evidence="3 11" id="KW-0723">Serine/threonine-protein kinase</keyword>
<dbReference type="Pfam" id="PF00069">
    <property type="entry name" value="Pkinase"/>
    <property type="match status" value="1"/>
</dbReference>
<dbReference type="Gene3D" id="3.30.200.20">
    <property type="entry name" value="Phosphorylase Kinase, domain 1"/>
    <property type="match status" value="1"/>
</dbReference>